<feature type="signal peptide" evidence="3">
    <location>
        <begin position="1"/>
        <end position="44"/>
    </location>
</feature>
<comment type="caution">
    <text evidence="4">The sequence shown here is derived from an EMBL/GenBank/DDBJ whole genome shotgun (WGS) entry which is preliminary data.</text>
</comment>
<dbReference type="EMBL" id="JAFHLR010000010">
    <property type="protein sequence ID" value="KAG5485652.1"/>
    <property type="molecule type" value="Genomic_DNA"/>
</dbReference>
<reference evidence="5" key="1">
    <citation type="journal article" date="2021" name="Microbiol. Resour. Announc.">
        <title>LGAAP: Leishmaniinae Genome Assembly and Annotation Pipeline.</title>
        <authorList>
            <person name="Almutairi H."/>
            <person name="Urbaniak M.D."/>
            <person name="Bates M.D."/>
            <person name="Jariyapan N."/>
            <person name="Kwakye-Nuako G."/>
            <person name="Thomaz-Soccol V."/>
            <person name="Al-Salem W.S."/>
            <person name="Dillon R.J."/>
            <person name="Bates P.A."/>
            <person name="Gatherer D."/>
        </authorList>
    </citation>
    <scope>NUCLEOTIDE SEQUENCE [LARGE SCALE GENOMIC DNA]</scope>
</reference>
<feature type="chain" id="PRO_5032891761" description="Flagellar glycoprotein-like protein" evidence="3">
    <location>
        <begin position="45"/>
        <end position="599"/>
    </location>
</feature>
<protein>
    <recommendedName>
        <fullName evidence="6">Flagellar glycoprotein-like protein</fullName>
    </recommendedName>
</protein>
<dbReference type="RefSeq" id="XP_067065236.1">
    <property type="nucleotide sequence ID" value="XM_067208525.1"/>
</dbReference>
<dbReference type="SUPFAM" id="SSF101898">
    <property type="entry name" value="NHL repeat"/>
    <property type="match status" value="1"/>
</dbReference>
<evidence type="ECO:0000256" key="2">
    <source>
        <dbReference type="SAM" id="Phobius"/>
    </source>
</evidence>
<keyword evidence="3" id="KW-0732">Signal</keyword>
<evidence type="ECO:0000256" key="3">
    <source>
        <dbReference type="SAM" id="SignalP"/>
    </source>
</evidence>
<keyword evidence="2" id="KW-1133">Transmembrane helix</keyword>
<organism evidence="4 5">
    <name type="scientific">Leishmania orientalis</name>
    <dbReference type="NCBI Taxonomy" id="2249476"/>
    <lineage>
        <taxon>Eukaryota</taxon>
        <taxon>Discoba</taxon>
        <taxon>Euglenozoa</taxon>
        <taxon>Kinetoplastea</taxon>
        <taxon>Metakinetoplastina</taxon>
        <taxon>Trypanosomatida</taxon>
        <taxon>Trypanosomatidae</taxon>
        <taxon>Leishmaniinae</taxon>
        <taxon>Leishmania</taxon>
    </lineage>
</organism>
<dbReference type="InterPro" id="IPR011042">
    <property type="entry name" value="6-blade_b-propeller_TolB-like"/>
</dbReference>
<evidence type="ECO:0000313" key="4">
    <source>
        <dbReference type="EMBL" id="KAG5485652.1"/>
    </source>
</evidence>
<feature type="transmembrane region" description="Helical" evidence="2">
    <location>
        <begin position="564"/>
        <end position="585"/>
    </location>
</feature>
<proteinExistence type="predicted"/>
<keyword evidence="2" id="KW-0472">Membrane</keyword>
<keyword evidence="5" id="KW-1185">Reference proteome</keyword>
<dbReference type="SMR" id="A0A836GPB1"/>
<dbReference type="Gene3D" id="2.120.10.30">
    <property type="entry name" value="TolB, C-terminal domain"/>
    <property type="match status" value="1"/>
</dbReference>
<accession>A0A836GPB1</accession>
<reference evidence="5" key="2">
    <citation type="journal article" date="2021" name="Sci. Data">
        <title>Chromosome-scale genome sequencing, assembly and annotation of six genomes from subfamily Leishmaniinae.</title>
        <authorList>
            <person name="Almutairi H."/>
            <person name="Urbaniak M.D."/>
            <person name="Bates M.D."/>
            <person name="Jariyapan N."/>
            <person name="Kwakye-Nuako G."/>
            <person name="Thomaz Soccol V."/>
            <person name="Al-Salem W.S."/>
            <person name="Dillon R.J."/>
            <person name="Bates P.A."/>
            <person name="Gatherer D."/>
        </authorList>
    </citation>
    <scope>NUCLEOTIDE SEQUENCE [LARGE SCALE GENOMIC DNA]</scope>
</reference>
<feature type="region of interest" description="Disordered" evidence="1">
    <location>
        <begin position="367"/>
        <end position="411"/>
    </location>
</feature>
<evidence type="ECO:0000313" key="5">
    <source>
        <dbReference type="Proteomes" id="UP000674143"/>
    </source>
</evidence>
<dbReference type="AlphaFoldDB" id="A0A836GPB1"/>
<sequence length="599" mass="62504">MSWRVVTVRPSPVSGVRRASLPLLLLIALAVVGLSLQLPTPAAAQVSDYNDYYDGTYYYHVIFQSAAGGGDSVDGPSGVGKYGVVGYGGAMLDSGVVFSDMGGSGSAIRHISMRGFLSTIAGSLTMKGNKDGPATEALFSGIASGDSRSNSLVQAEGGFYLADTLNDALRLTDAATRETTTILNSTVLKTPNSLAVSVIDGKTAVFISNTGLHQVLFFPSLGSPVGQVNFTGDPYFVPGALAVVPQLSRTFIVNATLQMYCWYFKQPGSTSWKVSSPAMADFGRSLLASKDGTKLLYVTSNGTTLASMDATASSSLSPTLRPEKVADLDLAALGGKIQLFFQRSADSWYILTTTQFMIVSSTPIHSSSSSGSGSASSSGSGSASSSGSGSSSGSASGSSSSSGGSHSDRHEGIAAFPTNAFPINDSCLMTQVYFWMRADARVAYGSSDFENTFLVPPSNTTTLVKGDVNVSAWCGNITADFSHDSSILILPFWGPPDSGLWYTQDRLTTSPWSNTRAFLGTLKSSGWDLGPFCFFNCTTTCKNITAPMCPANTESACDDVCKGAIASSVVIAVAGILLVLMMIISPSNIFTAVVMVPII</sequence>
<evidence type="ECO:0000256" key="1">
    <source>
        <dbReference type="SAM" id="MobiDB-lite"/>
    </source>
</evidence>
<dbReference type="Proteomes" id="UP000674143">
    <property type="component" value="Unassembled WGS sequence"/>
</dbReference>
<name>A0A836GPB1_9TRYP</name>
<dbReference type="KEGG" id="loi:92362459"/>
<keyword evidence="2" id="KW-0812">Transmembrane</keyword>
<dbReference type="GeneID" id="92362459"/>
<feature type="compositionally biased region" description="Low complexity" evidence="1">
    <location>
        <begin position="367"/>
        <end position="405"/>
    </location>
</feature>
<evidence type="ECO:0008006" key="6">
    <source>
        <dbReference type="Google" id="ProtNLM"/>
    </source>
</evidence>
<gene>
    <name evidence="4" type="ORF">LSCM4_06610</name>
</gene>